<evidence type="ECO:0000313" key="2">
    <source>
        <dbReference type="Proteomes" id="UP000694892"/>
    </source>
</evidence>
<dbReference type="Proteomes" id="UP000694892">
    <property type="component" value="Chromosome 2L"/>
</dbReference>
<gene>
    <name evidence="1" type="ORF">XELAEV_18011773mg</name>
</gene>
<name>A0A974DLH6_XENLA</name>
<evidence type="ECO:0000313" key="1">
    <source>
        <dbReference type="EMBL" id="OCT94108.1"/>
    </source>
</evidence>
<dbReference type="EMBL" id="CM004468">
    <property type="protein sequence ID" value="OCT94108.1"/>
    <property type="molecule type" value="Genomic_DNA"/>
</dbReference>
<dbReference type="AlphaFoldDB" id="A0A974DLH6"/>
<reference evidence="2" key="1">
    <citation type="journal article" date="2016" name="Nature">
        <title>Genome evolution in the allotetraploid frog Xenopus laevis.</title>
        <authorList>
            <person name="Session A.M."/>
            <person name="Uno Y."/>
            <person name="Kwon T."/>
            <person name="Chapman J.A."/>
            <person name="Toyoda A."/>
            <person name="Takahashi S."/>
            <person name="Fukui A."/>
            <person name="Hikosaka A."/>
            <person name="Suzuki A."/>
            <person name="Kondo M."/>
            <person name="van Heeringen S.J."/>
            <person name="Quigley I."/>
            <person name="Heinz S."/>
            <person name="Ogino H."/>
            <person name="Ochi H."/>
            <person name="Hellsten U."/>
            <person name="Lyons J.B."/>
            <person name="Simakov O."/>
            <person name="Putnam N."/>
            <person name="Stites J."/>
            <person name="Kuroki Y."/>
            <person name="Tanaka T."/>
            <person name="Michiue T."/>
            <person name="Watanabe M."/>
            <person name="Bogdanovic O."/>
            <person name="Lister R."/>
            <person name="Georgiou G."/>
            <person name="Paranjpe S.S."/>
            <person name="van Kruijsbergen I."/>
            <person name="Shu S."/>
            <person name="Carlson J."/>
            <person name="Kinoshita T."/>
            <person name="Ohta Y."/>
            <person name="Mawaribuchi S."/>
            <person name="Jenkins J."/>
            <person name="Grimwood J."/>
            <person name="Schmutz J."/>
            <person name="Mitros T."/>
            <person name="Mozaffari S.V."/>
            <person name="Suzuki Y."/>
            <person name="Haramoto Y."/>
            <person name="Yamamoto T.S."/>
            <person name="Takagi C."/>
            <person name="Heald R."/>
            <person name="Miller K."/>
            <person name="Haudenschild C."/>
            <person name="Kitzman J."/>
            <person name="Nakayama T."/>
            <person name="Izutsu Y."/>
            <person name="Robert J."/>
            <person name="Fortriede J."/>
            <person name="Burns K."/>
            <person name="Lotay V."/>
            <person name="Karimi K."/>
            <person name="Yasuoka Y."/>
            <person name="Dichmann D.S."/>
            <person name="Flajnik M.F."/>
            <person name="Houston D.W."/>
            <person name="Shendure J."/>
            <person name="DuPasquier L."/>
            <person name="Vize P.D."/>
            <person name="Zorn A.M."/>
            <person name="Ito M."/>
            <person name="Marcotte E.M."/>
            <person name="Wallingford J.B."/>
            <person name="Ito Y."/>
            <person name="Asashima M."/>
            <person name="Ueno N."/>
            <person name="Matsuda Y."/>
            <person name="Veenstra G.J."/>
            <person name="Fujiyama A."/>
            <person name="Harland R.M."/>
            <person name="Taira M."/>
            <person name="Rokhsar D.S."/>
        </authorList>
    </citation>
    <scope>NUCLEOTIDE SEQUENCE [LARGE SCALE GENOMIC DNA]</scope>
    <source>
        <strain evidence="2">J</strain>
    </source>
</reference>
<proteinExistence type="predicted"/>
<organism evidence="1 2">
    <name type="scientific">Xenopus laevis</name>
    <name type="common">African clawed frog</name>
    <dbReference type="NCBI Taxonomy" id="8355"/>
    <lineage>
        <taxon>Eukaryota</taxon>
        <taxon>Metazoa</taxon>
        <taxon>Chordata</taxon>
        <taxon>Craniata</taxon>
        <taxon>Vertebrata</taxon>
        <taxon>Euteleostomi</taxon>
        <taxon>Amphibia</taxon>
        <taxon>Batrachia</taxon>
        <taxon>Anura</taxon>
        <taxon>Pipoidea</taxon>
        <taxon>Pipidae</taxon>
        <taxon>Xenopodinae</taxon>
        <taxon>Xenopus</taxon>
        <taxon>Xenopus</taxon>
    </lineage>
</organism>
<sequence>MISFATLKGQYSLPSSEWLIYARLQRSLRSKHKQTPLHIKDGPLLAFIKLGPRKHKISTLYKHILICDSSTLHSRALWEKGLGDLTDVQWKQALTTPKFISKNCRHIGPIHKTKRNATDSAITSHTVSPELSPLCIRCKQVVGSLPHTPWACPKLQQYWSSILGSIATVIAMYVTMDPTLCLLGVKTVC</sequence>
<protein>
    <submittedName>
        <fullName evidence="1">Uncharacterized protein</fullName>
    </submittedName>
</protein>
<accession>A0A974DLH6</accession>